<comment type="catalytic activity">
    <reaction evidence="14">
        <text>a 5'-end (N(7)-methyl 5'-triphosphoguanosine)-ribonucleoside in mRNA + H2O = N(7)-methyl-GDP + a 5'-end phospho-ribonucleoside in mRNA + 2 H(+)</text>
        <dbReference type="Rhea" id="RHEA:67484"/>
        <dbReference type="Rhea" id="RHEA-COMP:15692"/>
        <dbReference type="Rhea" id="RHEA-COMP:17167"/>
        <dbReference type="ChEBI" id="CHEBI:15377"/>
        <dbReference type="ChEBI" id="CHEBI:15378"/>
        <dbReference type="ChEBI" id="CHEBI:63714"/>
        <dbReference type="ChEBI" id="CHEBI:138282"/>
        <dbReference type="ChEBI" id="CHEBI:156461"/>
        <dbReference type="EC" id="3.6.1.62"/>
    </reaction>
    <physiologicalReaction direction="left-to-right" evidence="14">
        <dbReference type="Rhea" id="RHEA:67485"/>
    </physiologicalReaction>
</comment>
<name>A0AAV7LVN2_PLEWA</name>
<organism evidence="18 19">
    <name type="scientific">Pleurodeles waltl</name>
    <name type="common">Iberian ribbed newt</name>
    <dbReference type="NCBI Taxonomy" id="8319"/>
    <lineage>
        <taxon>Eukaryota</taxon>
        <taxon>Metazoa</taxon>
        <taxon>Chordata</taxon>
        <taxon>Craniata</taxon>
        <taxon>Vertebrata</taxon>
        <taxon>Euteleostomi</taxon>
        <taxon>Amphibia</taxon>
        <taxon>Batrachia</taxon>
        <taxon>Caudata</taxon>
        <taxon>Salamandroidea</taxon>
        <taxon>Salamandridae</taxon>
        <taxon>Pleurodelinae</taxon>
        <taxon>Pleurodeles</taxon>
    </lineage>
</organism>
<dbReference type="GO" id="GO:0005730">
    <property type="term" value="C:nucleolus"/>
    <property type="evidence" value="ECO:0007669"/>
    <property type="project" value="UniProtKB-SubCell"/>
</dbReference>
<evidence type="ECO:0000256" key="8">
    <source>
        <dbReference type="ARBA" id="ARBA00038899"/>
    </source>
</evidence>
<dbReference type="InterPro" id="IPR054754">
    <property type="entry name" value="NudT16"/>
</dbReference>
<dbReference type="GO" id="GO:0016077">
    <property type="term" value="P:sno(s)RNA catabolic process"/>
    <property type="evidence" value="ECO:0007669"/>
    <property type="project" value="TreeGrafter"/>
</dbReference>
<dbReference type="EC" id="3.6.1.64" evidence="8"/>
<comment type="similarity">
    <text evidence="7">Belongs to the Nudix hydrolase family. NUDT16 subfamily.</text>
</comment>
<evidence type="ECO:0000313" key="18">
    <source>
        <dbReference type="EMBL" id="KAJ1095321.1"/>
    </source>
</evidence>
<evidence type="ECO:0000256" key="9">
    <source>
        <dbReference type="ARBA" id="ARBA00039871"/>
    </source>
</evidence>
<comment type="catalytic activity">
    <reaction evidence="16">
        <text>dIDP + H2O = dIMP + phosphate + H(+)</text>
        <dbReference type="Rhea" id="RHEA:35211"/>
        <dbReference type="ChEBI" id="CHEBI:15377"/>
        <dbReference type="ChEBI" id="CHEBI:15378"/>
        <dbReference type="ChEBI" id="CHEBI:43474"/>
        <dbReference type="ChEBI" id="CHEBI:61194"/>
        <dbReference type="ChEBI" id="CHEBI:62286"/>
        <dbReference type="EC" id="3.6.1.64"/>
    </reaction>
    <physiologicalReaction direction="left-to-right" evidence="16">
        <dbReference type="Rhea" id="RHEA:35212"/>
    </physiologicalReaction>
</comment>
<sequence length="213" mass="23690">MAELSEELAGGGKVEGSGLRTITREAALELRGYKHACHVMLHAPDPDSKLFGRIPLRHAVLMMMRFDGRLGFPGGFVDPEDVSLEDGLTRELTEEVGWGENLCPITEEDHLSCQVREHPQKMVTHFYAKQLTLEELSGIEVSATHAKEHGLEVMGMVRVPLFTMRDGSGGLPAFLSNHFIGNSRSQLLYGLRVLKLVREDKLWEATRASQGVR</sequence>
<dbReference type="GO" id="GO:0140933">
    <property type="term" value="F:5'-(N(7)-methylguanosine 5'-triphospho)-[mRNA] hydrolase activity"/>
    <property type="evidence" value="ECO:0007669"/>
    <property type="project" value="UniProtKB-EC"/>
</dbReference>
<comment type="catalytic activity">
    <reaction evidence="15">
        <text>IDP + H2O = IMP + phosphate + H(+)</text>
        <dbReference type="Rhea" id="RHEA:35207"/>
        <dbReference type="ChEBI" id="CHEBI:15377"/>
        <dbReference type="ChEBI" id="CHEBI:15378"/>
        <dbReference type="ChEBI" id="CHEBI:43474"/>
        <dbReference type="ChEBI" id="CHEBI:58053"/>
        <dbReference type="ChEBI" id="CHEBI:58280"/>
        <dbReference type="EC" id="3.6.1.64"/>
    </reaction>
    <physiologicalReaction direction="left-to-right" evidence="15">
        <dbReference type="Rhea" id="RHEA:35208"/>
    </physiologicalReaction>
</comment>
<evidence type="ECO:0000256" key="5">
    <source>
        <dbReference type="ARBA" id="ARBA00023080"/>
    </source>
</evidence>
<dbReference type="EMBL" id="JANPWB010000014">
    <property type="protein sequence ID" value="KAJ1095321.1"/>
    <property type="molecule type" value="Genomic_DNA"/>
</dbReference>
<keyword evidence="4" id="KW-0694">RNA-binding</keyword>
<proteinExistence type="inferred from homology"/>
<evidence type="ECO:0000256" key="6">
    <source>
        <dbReference type="ARBA" id="ARBA00023242"/>
    </source>
</evidence>
<evidence type="ECO:0000256" key="10">
    <source>
        <dbReference type="ARBA" id="ARBA00041450"/>
    </source>
</evidence>
<dbReference type="FunFam" id="3.90.79.10:FF:000101">
    <property type="entry name" value="U8 snoRNA-decapping enzyme"/>
    <property type="match status" value="1"/>
</dbReference>
<dbReference type="InterPro" id="IPR015797">
    <property type="entry name" value="NUDIX_hydrolase-like_dom_sf"/>
</dbReference>
<keyword evidence="19" id="KW-1185">Reference proteome</keyword>
<evidence type="ECO:0000256" key="12">
    <source>
        <dbReference type="ARBA" id="ARBA00042015"/>
    </source>
</evidence>
<evidence type="ECO:0000256" key="13">
    <source>
        <dbReference type="ARBA" id="ARBA00043162"/>
    </source>
</evidence>
<evidence type="ECO:0000256" key="1">
    <source>
        <dbReference type="ARBA" id="ARBA00001941"/>
    </source>
</evidence>
<dbReference type="GO" id="GO:1990174">
    <property type="term" value="F:phosphodiesterase decapping endonuclease activity"/>
    <property type="evidence" value="ECO:0007669"/>
    <property type="project" value="TreeGrafter"/>
</dbReference>
<evidence type="ECO:0000256" key="2">
    <source>
        <dbReference type="ARBA" id="ARBA00004604"/>
    </source>
</evidence>
<dbReference type="GO" id="GO:0006402">
    <property type="term" value="P:mRNA catabolic process"/>
    <property type="evidence" value="ECO:0007669"/>
    <property type="project" value="TreeGrafter"/>
</dbReference>
<evidence type="ECO:0000256" key="14">
    <source>
        <dbReference type="ARBA" id="ARBA00047661"/>
    </source>
</evidence>
<accession>A0AAV7LVN2</accession>
<gene>
    <name evidence="18" type="ORF">NDU88_000486</name>
</gene>
<comment type="cofactor">
    <cofactor evidence="1">
        <name>Co(2+)</name>
        <dbReference type="ChEBI" id="CHEBI:48828"/>
    </cofactor>
</comment>
<dbReference type="Gene3D" id="3.90.79.10">
    <property type="entry name" value="Nucleoside Triphosphate Pyrophosphohydrolase"/>
    <property type="match status" value="1"/>
</dbReference>
<dbReference type="InterPro" id="IPR000086">
    <property type="entry name" value="NUDIX_hydrolase_dom"/>
</dbReference>
<feature type="domain" description="Nudix hydrolase" evidence="17">
    <location>
        <begin position="32"/>
        <end position="172"/>
    </location>
</feature>
<keyword evidence="6" id="KW-0539">Nucleus</keyword>
<evidence type="ECO:0000256" key="11">
    <source>
        <dbReference type="ARBA" id="ARBA00041656"/>
    </source>
</evidence>
<evidence type="ECO:0000256" key="3">
    <source>
        <dbReference type="ARBA" id="ARBA00004642"/>
    </source>
</evidence>
<evidence type="ECO:0000259" key="17">
    <source>
        <dbReference type="PROSITE" id="PS51462"/>
    </source>
</evidence>
<keyword evidence="5" id="KW-0546">Nucleotide metabolism</keyword>
<dbReference type="CDD" id="cd18869">
    <property type="entry name" value="NUDIX_U8_SnoRNA_DE_Nudt16"/>
    <property type="match status" value="1"/>
</dbReference>
<dbReference type="Proteomes" id="UP001066276">
    <property type="component" value="Chromosome 10"/>
</dbReference>
<dbReference type="PANTHER" id="PTHR31699:SF1">
    <property type="entry name" value="U8 SNORNA-DECAPPING ENZYME"/>
    <property type="match status" value="1"/>
</dbReference>
<protein>
    <recommendedName>
        <fullName evidence="9">U8 snoRNA-decapping enzyme</fullName>
        <ecNumber evidence="8">3.6.1.64</ecNumber>
    </recommendedName>
    <alternativeName>
        <fullName evidence="12">IDP phosphatase</fullName>
    </alternativeName>
    <alternativeName>
        <fullName evidence="10">Inosine diphosphate phosphatase</fullName>
    </alternativeName>
    <alternativeName>
        <fullName evidence="11">Nucleoside diphosphate-linked moiety X motif 16</fullName>
    </alternativeName>
    <alternativeName>
        <fullName evidence="13">m7GpppN-mRNA hydrolase</fullName>
    </alternativeName>
</protein>
<comment type="subcellular location">
    <subcellularLocation>
        <location evidence="2">Nucleus</location>
        <location evidence="2">Nucleolus</location>
    </subcellularLocation>
    <subcellularLocation>
        <location evidence="3">Nucleus</location>
        <location evidence="3">Nucleoplasm</location>
    </subcellularLocation>
</comment>
<reference evidence="18" key="1">
    <citation type="journal article" date="2022" name="bioRxiv">
        <title>Sequencing and chromosome-scale assembly of the giantPleurodeles waltlgenome.</title>
        <authorList>
            <person name="Brown T."/>
            <person name="Elewa A."/>
            <person name="Iarovenko S."/>
            <person name="Subramanian E."/>
            <person name="Araus A.J."/>
            <person name="Petzold A."/>
            <person name="Susuki M."/>
            <person name="Suzuki K.-i.T."/>
            <person name="Hayashi T."/>
            <person name="Toyoda A."/>
            <person name="Oliveira C."/>
            <person name="Osipova E."/>
            <person name="Leigh N.D."/>
            <person name="Simon A."/>
            <person name="Yun M.H."/>
        </authorList>
    </citation>
    <scope>NUCLEOTIDE SEQUENCE</scope>
    <source>
        <strain evidence="18">20211129_DDA</strain>
        <tissue evidence="18">Liver</tissue>
    </source>
</reference>
<dbReference type="Pfam" id="PF22327">
    <property type="entry name" value="Nudt16-like"/>
    <property type="match status" value="1"/>
</dbReference>
<evidence type="ECO:0000256" key="15">
    <source>
        <dbReference type="ARBA" id="ARBA00047875"/>
    </source>
</evidence>
<evidence type="ECO:0000256" key="4">
    <source>
        <dbReference type="ARBA" id="ARBA00022884"/>
    </source>
</evidence>
<dbReference type="GO" id="GO:0030515">
    <property type="term" value="F:snoRNA binding"/>
    <property type="evidence" value="ECO:0007669"/>
    <property type="project" value="TreeGrafter"/>
</dbReference>
<evidence type="ECO:0000256" key="7">
    <source>
        <dbReference type="ARBA" id="ARBA00038173"/>
    </source>
</evidence>
<dbReference type="GO" id="GO:0005654">
    <property type="term" value="C:nucleoplasm"/>
    <property type="evidence" value="ECO:0007669"/>
    <property type="project" value="UniProtKB-SubCell"/>
</dbReference>
<evidence type="ECO:0000256" key="16">
    <source>
        <dbReference type="ARBA" id="ARBA00048945"/>
    </source>
</evidence>
<dbReference type="AlphaFoldDB" id="A0AAV7LVN2"/>
<dbReference type="PROSITE" id="PS51462">
    <property type="entry name" value="NUDIX"/>
    <property type="match status" value="1"/>
</dbReference>
<dbReference type="GO" id="GO:1990003">
    <property type="term" value="F:IDP phosphatase activity"/>
    <property type="evidence" value="ECO:0007669"/>
    <property type="project" value="UniProtKB-EC"/>
</dbReference>
<comment type="caution">
    <text evidence="18">The sequence shown here is derived from an EMBL/GenBank/DDBJ whole genome shotgun (WGS) entry which is preliminary data.</text>
</comment>
<evidence type="ECO:0000313" key="19">
    <source>
        <dbReference type="Proteomes" id="UP001066276"/>
    </source>
</evidence>
<dbReference type="SUPFAM" id="SSF55811">
    <property type="entry name" value="Nudix"/>
    <property type="match status" value="1"/>
</dbReference>
<dbReference type="GO" id="GO:0009117">
    <property type="term" value="P:nucleotide metabolic process"/>
    <property type="evidence" value="ECO:0007669"/>
    <property type="project" value="UniProtKB-KW"/>
</dbReference>
<dbReference type="PANTHER" id="PTHR31699">
    <property type="entry name" value="NUDIX T16 FAMILY MEMBER"/>
    <property type="match status" value="1"/>
</dbReference>